<protein>
    <submittedName>
        <fullName evidence="1">Formate dehydrogenase subunit delta</fullName>
    </submittedName>
</protein>
<organism evidence="1 2">
    <name type="scientific">Kaistia terrae</name>
    <dbReference type="NCBI Taxonomy" id="537017"/>
    <lineage>
        <taxon>Bacteria</taxon>
        <taxon>Pseudomonadati</taxon>
        <taxon>Pseudomonadota</taxon>
        <taxon>Alphaproteobacteria</taxon>
        <taxon>Hyphomicrobiales</taxon>
        <taxon>Kaistiaceae</taxon>
        <taxon>Kaistia</taxon>
    </lineage>
</organism>
<dbReference type="InterPro" id="IPR021074">
    <property type="entry name" value="Formate_DH_dsu"/>
</dbReference>
<evidence type="ECO:0000313" key="1">
    <source>
        <dbReference type="EMBL" id="MFC5518368.1"/>
    </source>
</evidence>
<dbReference type="RefSeq" id="WP_266343470.1">
    <property type="nucleotide sequence ID" value="NZ_JAPKNH010000003.1"/>
</dbReference>
<sequence>MSERSSDKLVHMANQIGKFFASQGAETAPAAIAEHLRKFWDPRMRVGILAHLEAGGAGLDPLVRDAIEKLREMMAVR</sequence>
<accession>A0ABW0Q191</accession>
<name>A0ABW0Q191_9HYPH</name>
<keyword evidence="2" id="KW-1185">Reference proteome</keyword>
<proteinExistence type="predicted"/>
<comment type="caution">
    <text evidence="1">The sequence shown here is derived from an EMBL/GenBank/DDBJ whole genome shotgun (WGS) entry which is preliminary data.</text>
</comment>
<reference evidence="2" key="1">
    <citation type="journal article" date="2019" name="Int. J. Syst. Evol. Microbiol.">
        <title>The Global Catalogue of Microorganisms (GCM) 10K type strain sequencing project: providing services to taxonomists for standard genome sequencing and annotation.</title>
        <authorList>
            <consortium name="The Broad Institute Genomics Platform"/>
            <consortium name="The Broad Institute Genome Sequencing Center for Infectious Disease"/>
            <person name="Wu L."/>
            <person name="Ma J."/>
        </authorList>
    </citation>
    <scope>NUCLEOTIDE SEQUENCE [LARGE SCALE GENOMIC DNA]</scope>
    <source>
        <strain evidence="2">KACC 12633</strain>
    </source>
</reference>
<gene>
    <name evidence="1" type="ORF">ACFPP9_21505</name>
</gene>
<evidence type="ECO:0000313" key="2">
    <source>
        <dbReference type="Proteomes" id="UP001596150"/>
    </source>
</evidence>
<dbReference type="Proteomes" id="UP001596150">
    <property type="component" value="Unassembled WGS sequence"/>
</dbReference>
<dbReference type="EMBL" id="JBHSML010000013">
    <property type="protein sequence ID" value="MFC5518368.1"/>
    <property type="molecule type" value="Genomic_DNA"/>
</dbReference>
<dbReference type="Pfam" id="PF11390">
    <property type="entry name" value="FdsD"/>
    <property type="match status" value="1"/>
</dbReference>